<organism evidence="22 23">
    <name type="scientific">Liquorilactobacillus vini DSM 20605</name>
    <dbReference type="NCBI Taxonomy" id="1133569"/>
    <lineage>
        <taxon>Bacteria</taxon>
        <taxon>Bacillati</taxon>
        <taxon>Bacillota</taxon>
        <taxon>Bacilli</taxon>
        <taxon>Lactobacillales</taxon>
        <taxon>Lactobacillaceae</taxon>
        <taxon>Liquorilactobacillus</taxon>
    </lineage>
</organism>
<evidence type="ECO:0000256" key="12">
    <source>
        <dbReference type="ARBA" id="ARBA00048028"/>
    </source>
</evidence>
<evidence type="ECO:0000256" key="19">
    <source>
        <dbReference type="RuleBase" id="RU003927"/>
    </source>
</evidence>
<dbReference type="GO" id="GO:0003938">
    <property type="term" value="F:IMP dehydrogenase activity"/>
    <property type="evidence" value="ECO:0007669"/>
    <property type="project" value="UniProtKB-UniRule"/>
</dbReference>
<evidence type="ECO:0000313" key="23">
    <source>
        <dbReference type="Proteomes" id="UP000051576"/>
    </source>
</evidence>
<dbReference type="SUPFAM" id="SSF54631">
    <property type="entry name" value="CBS-domain pair"/>
    <property type="match status" value="1"/>
</dbReference>
<comment type="subunit">
    <text evidence="3 13">Homotetramer.</text>
</comment>
<feature type="binding site" description="in other chain" evidence="13 17">
    <location>
        <position position="307"/>
    </location>
    <ligand>
        <name>K(+)</name>
        <dbReference type="ChEBI" id="CHEBI:29103"/>
        <note>ligand shared between two tetrameric partners</note>
    </ligand>
</feature>
<dbReference type="OrthoDB" id="9805398at2"/>
<dbReference type="AlphaFoldDB" id="A0A0R2BYH7"/>
<dbReference type="InterPro" id="IPR015875">
    <property type="entry name" value="IMP_DH/GMP_Rdtase_CS"/>
</dbReference>
<protein>
    <recommendedName>
        <fullName evidence="13 20">Inosine-5'-monophosphate dehydrogenase</fullName>
        <shortName evidence="13">IMP dehydrogenase</shortName>
        <shortName evidence="13">IMPD</shortName>
        <shortName evidence="13">IMPDH</shortName>
        <ecNumber evidence="13 20">1.1.1.205</ecNumber>
    </recommendedName>
</protein>
<feature type="binding site" evidence="13 15">
    <location>
        <begin position="343"/>
        <end position="345"/>
    </location>
    <ligand>
        <name>IMP</name>
        <dbReference type="ChEBI" id="CHEBI:58053"/>
    </ligand>
</feature>
<keyword evidence="6 13" id="KW-0332">GMP biosynthesis</keyword>
<comment type="catalytic activity">
    <reaction evidence="12 13 20">
        <text>IMP + NAD(+) + H2O = XMP + NADH + H(+)</text>
        <dbReference type="Rhea" id="RHEA:11708"/>
        <dbReference type="ChEBI" id="CHEBI:15377"/>
        <dbReference type="ChEBI" id="CHEBI:15378"/>
        <dbReference type="ChEBI" id="CHEBI:57464"/>
        <dbReference type="ChEBI" id="CHEBI:57540"/>
        <dbReference type="ChEBI" id="CHEBI:57945"/>
        <dbReference type="ChEBI" id="CHEBI:58053"/>
        <dbReference type="EC" id="1.1.1.205"/>
    </reaction>
</comment>
<dbReference type="SMART" id="SM01240">
    <property type="entry name" value="IMPDH"/>
    <property type="match status" value="1"/>
</dbReference>
<dbReference type="Pfam" id="PF00478">
    <property type="entry name" value="IMPDH"/>
    <property type="match status" value="1"/>
</dbReference>
<dbReference type="InterPro" id="IPR013785">
    <property type="entry name" value="Aldolase_TIM"/>
</dbReference>
<keyword evidence="5" id="KW-0677">Repeat</keyword>
<evidence type="ECO:0000256" key="16">
    <source>
        <dbReference type="PIRSR" id="PIRSR000130-3"/>
    </source>
</evidence>
<evidence type="ECO:0000256" key="1">
    <source>
        <dbReference type="ARBA" id="ARBA00001958"/>
    </source>
</evidence>
<feature type="binding site" evidence="13">
    <location>
        <position position="477"/>
    </location>
    <ligand>
        <name>K(+)</name>
        <dbReference type="ChEBI" id="CHEBI:29103"/>
        <note>ligand shared between two tetrameric partners</note>
    </ligand>
</feature>
<accession>A0A0R2BYH7</accession>
<proteinExistence type="inferred from homology"/>
<dbReference type="InterPro" id="IPR046342">
    <property type="entry name" value="CBS_dom_sf"/>
</dbReference>
<sequence length="494" mass="53047">MSNWDTKFAKQGFTFDDVLLIPAESHVLPNDVDLKVQLADNIKLNIPVISAGMDTVTESAMAIAMARQGGLGVIHKNMTIERQADEVRKVKRSENGVIIDPFFLTPEHTVAEAESLMKNYRISGVPIVDTLENRKFVGIITNRDLRFIEDHQQPIGGVMTKENLITAPTGTSLQTAKNILHKHRIEKLPMVDQDGRLTGLITIKDIEKVVEFPHAAKDEHGRLLAGAAVGVTSDTFERAQALIDAGVDAIVVDTAHGHSAGVIRKIKEIREHFPKVTLIAGNVATAAATKALYDAGVDIVKVGIGPGSICTTRIIAGVGVPQLTAVYDAASVAREYGKAIIADGGIKYSGDIVKALAAGGNAVMLGSMLAGTDEAPGETEIYQGRRFKTYRGMGSLAAMDSKHGSSDRYFQSGVNEANKLVPEGIEGRVAYKGKVSDVIYQMVGGLRAGMGYVGASNLQDLQDNSQFVRISNAGLRESHPHDVQITKEAPNYSK</sequence>
<evidence type="ECO:0000256" key="20">
    <source>
        <dbReference type="RuleBase" id="RU003928"/>
    </source>
</evidence>
<dbReference type="NCBIfam" id="TIGR01302">
    <property type="entry name" value="IMP_dehydrog"/>
    <property type="match status" value="1"/>
</dbReference>
<dbReference type="SMART" id="SM00116">
    <property type="entry name" value="CBS"/>
    <property type="match status" value="2"/>
</dbReference>
<evidence type="ECO:0000256" key="5">
    <source>
        <dbReference type="ARBA" id="ARBA00022737"/>
    </source>
</evidence>
<dbReference type="eggNOG" id="COG0517">
    <property type="taxonomic scope" value="Bacteria"/>
</dbReference>
<evidence type="ECO:0000256" key="15">
    <source>
        <dbReference type="PIRSR" id="PIRSR000130-2"/>
    </source>
</evidence>
<dbReference type="PROSITE" id="PS00487">
    <property type="entry name" value="IMP_DH_GMP_RED"/>
    <property type="match status" value="1"/>
</dbReference>
<dbReference type="Proteomes" id="UP000051576">
    <property type="component" value="Unassembled WGS sequence"/>
</dbReference>
<evidence type="ECO:0000259" key="21">
    <source>
        <dbReference type="PROSITE" id="PS51371"/>
    </source>
</evidence>
<dbReference type="InterPro" id="IPR000644">
    <property type="entry name" value="CBS_dom"/>
</dbReference>
<feature type="binding site" evidence="13 16">
    <location>
        <begin position="303"/>
        <end position="305"/>
    </location>
    <ligand>
        <name>NAD(+)</name>
        <dbReference type="ChEBI" id="CHEBI:57540"/>
    </ligand>
</feature>
<comment type="caution">
    <text evidence="22">The sequence shown here is derived from an EMBL/GenBank/DDBJ whole genome shotgun (WGS) entry which is preliminary data.</text>
</comment>
<dbReference type="GO" id="GO:0006177">
    <property type="term" value="P:GMP biosynthetic process"/>
    <property type="evidence" value="ECO:0007669"/>
    <property type="project" value="UniProtKB-UniRule"/>
</dbReference>
<evidence type="ECO:0000256" key="9">
    <source>
        <dbReference type="ARBA" id="ARBA00023002"/>
    </source>
</evidence>
<evidence type="ECO:0000256" key="13">
    <source>
        <dbReference type="HAMAP-Rule" id="MF_01964"/>
    </source>
</evidence>
<feature type="active site" description="Proton acceptor" evidence="13 14">
    <location>
        <position position="408"/>
    </location>
</feature>
<evidence type="ECO:0000256" key="7">
    <source>
        <dbReference type="ARBA" id="ARBA00022755"/>
    </source>
</evidence>
<comment type="activity regulation">
    <text evidence="13">Mycophenolic acid (MPA) is a non-competitive inhibitor that prevents formation of the closed enzyme conformation by binding to the same site as the amobile flap. In contrast, mizoribine monophosphate (MZP) is a competitive inhibitor that induces the closed conformation. MPA is a potent inhibitor of mammalian IMPDHs but a poor inhibitor of the bacterial enzymes. MZP is a more potent inhibitor of bacterial IMPDH.</text>
</comment>
<evidence type="ECO:0000256" key="8">
    <source>
        <dbReference type="ARBA" id="ARBA00022958"/>
    </source>
</evidence>
<keyword evidence="9 13" id="KW-0560">Oxidoreductase</keyword>
<feature type="binding site" evidence="13 15">
    <location>
        <position position="308"/>
    </location>
    <ligand>
        <name>IMP</name>
        <dbReference type="ChEBI" id="CHEBI:58053"/>
    </ligand>
</feature>
<dbReference type="PANTHER" id="PTHR11911">
    <property type="entry name" value="INOSINE-5-MONOPHOSPHATE DEHYDROGENASE RELATED"/>
    <property type="match status" value="1"/>
</dbReference>
<dbReference type="GO" id="GO:0006183">
    <property type="term" value="P:GTP biosynthetic process"/>
    <property type="evidence" value="ECO:0007669"/>
    <property type="project" value="TreeGrafter"/>
</dbReference>
<feature type="binding site" evidence="13 15">
    <location>
        <begin position="366"/>
        <end position="367"/>
    </location>
    <ligand>
        <name>IMP</name>
        <dbReference type="ChEBI" id="CHEBI:58053"/>
    </ligand>
</feature>
<evidence type="ECO:0000256" key="17">
    <source>
        <dbReference type="PIRSR" id="PIRSR000130-4"/>
    </source>
</evidence>
<feature type="active site" description="Thioimidate intermediate" evidence="13 14">
    <location>
        <position position="310"/>
    </location>
</feature>
<dbReference type="GO" id="GO:0046872">
    <property type="term" value="F:metal ion binding"/>
    <property type="evidence" value="ECO:0007669"/>
    <property type="project" value="UniProtKB-UniRule"/>
</dbReference>
<comment type="pathway">
    <text evidence="13 20">Purine metabolism; XMP biosynthesis via de novo pathway; XMP from IMP: step 1/1.</text>
</comment>
<feature type="binding site" evidence="13 15">
    <location>
        <begin position="390"/>
        <end position="394"/>
    </location>
    <ligand>
        <name>IMP</name>
        <dbReference type="ChEBI" id="CHEBI:58053"/>
    </ligand>
</feature>
<evidence type="ECO:0000256" key="2">
    <source>
        <dbReference type="ARBA" id="ARBA00005502"/>
    </source>
</evidence>
<evidence type="ECO:0000313" key="22">
    <source>
        <dbReference type="EMBL" id="KRM84349.1"/>
    </source>
</evidence>
<keyword evidence="8 13" id="KW-0630">Potassium</keyword>
<keyword evidence="10 13" id="KW-0520">NAD</keyword>
<comment type="caution">
    <text evidence="13">Lacks conserved residue(s) required for the propagation of feature annotation.</text>
</comment>
<dbReference type="PIRSF" id="PIRSF000130">
    <property type="entry name" value="IMPDH"/>
    <property type="match status" value="1"/>
</dbReference>
<dbReference type="eggNOG" id="COG0516">
    <property type="taxonomic scope" value="Bacteria"/>
</dbReference>
<feature type="binding site" evidence="13 15">
    <location>
        <position position="423"/>
    </location>
    <ligand>
        <name>IMP</name>
        <dbReference type="ChEBI" id="CHEBI:58053"/>
    </ligand>
</feature>
<evidence type="ECO:0000256" key="14">
    <source>
        <dbReference type="PIRSR" id="PIRSR000130-1"/>
    </source>
</evidence>
<dbReference type="PROSITE" id="PS51371">
    <property type="entry name" value="CBS"/>
    <property type="match status" value="2"/>
</dbReference>
<dbReference type="CDD" id="cd00381">
    <property type="entry name" value="IMPDH"/>
    <property type="match status" value="1"/>
</dbReference>
<dbReference type="EMBL" id="AYYX01000081">
    <property type="protein sequence ID" value="KRM84349.1"/>
    <property type="molecule type" value="Genomic_DNA"/>
</dbReference>
<dbReference type="PATRIC" id="fig|1133569.4.peg.2201"/>
<evidence type="ECO:0000256" key="10">
    <source>
        <dbReference type="ARBA" id="ARBA00023027"/>
    </source>
</evidence>
<feature type="domain" description="CBS" evidence="21">
    <location>
        <begin position="97"/>
        <end position="155"/>
    </location>
</feature>
<dbReference type="InterPro" id="IPR005990">
    <property type="entry name" value="IMP_DH"/>
</dbReference>
<dbReference type="FunFam" id="3.20.20.70:FF:000003">
    <property type="entry name" value="GMP reductase"/>
    <property type="match status" value="1"/>
</dbReference>
<dbReference type="STRING" id="1133569.FD21_GL002040"/>
<evidence type="ECO:0000256" key="18">
    <source>
        <dbReference type="PROSITE-ProRule" id="PRU00703"/>
    </source>
</evidence>
<dbReference type="GO" id="GO:0000166">
    <property type="term" value="F:nucleotide binding"/>
    <property type="evidence" value="ECO:0007669"/>
    <property type="project" value="UniProtKB-UniRule"/>
</dbReference>
<evidence type="ECO:0000256" key="11">
    <source>
        <dbReference type="ARBA" id="ARBA00023122"/>
    </source>
</evidence>
<dbReference type="Pfam" id="PF00571">
    <property type="entry name" value="CBS"/>
    <property type="match status" value="2"/>
</dbReference>
<feature type="binding site" evidence="13">
    <location>
        <position position="478"/>
    </location>
    <ligand>
        <name>K(+)</name>
        <dbReference type="ChEBI" id="CHEBI:29103"/>
        <note>ligand shared between two tetrameric partners</note>
    </ligand>
</feature>
<feature type="domain" description="CBS" evidence="21">
    <location>
        <begin position="159"/>
        <end position="219"/>
    </location>
</feature>
<gene>
    <name evidence="13" type="primary">guaB</name>
    <name evidence="22" type="ORF">FD21_GL002040</name>
</gene>
<keyword evidence="23" id="KW-1185">Reference proteome</keyword>
<keyword evidence="4 13" id="KW-0479">Metal-binding</keyword>
<feature type="binding site" description="in other chain" evidence="13 17">
    <location>
        <position position="305"/>
    </location>
    <ligand>
        <name>K(+)</name>
        <dbReference type="ChEBI" id="CHEBI:29103"/>
        <note>ligand shared between two tetrameric partners</note>
    </ligand>
</feature>
<dbReference type="InterPro" id="IPR001093">
    <property type="entry name" value="IMP_DH_GMPRt"/>
</dbReference>
<keyword evidence="7 13" id="KW-0658">Purine biosynthesis</keyword>
<evidence type="ECO:0000256" key="4">
    <source>
        <dbReference type="ARBA" id="ARBA00022723"/>
    </source>
</evidence>
<dbReference type="UniPathway" id="UPA00601">
    <property type="reaction ID" value="UER00295"/>
</dbReference>
<dbReference type="RefSeq" id="WP_010580660.1">
    <property type="nucleotide sequence ID" value="NZ_AHYZ01000100.1"/>
</dbReference>
<evidence type="ECO:0000256" key="3">
    <source>
        <dbReference type="ARBA" id="ARBA00011881"/>
    </source>
</evidence>
<comment type="function">
    <text evidence="13">Catalyzes the conversion of inosine 5'-phosphate (IMP) to xanthosine 5'-phosphate (XMP), the first committed and rate-limiting step in the de novo synthesis of guanine nucleotides, and therefore plays an important role in the regulation of cell growth.</text>
</comment>
<name>A0A0R2BYH7_9LACO</name>
<dbReference type="CDD" id="cd04601">
    <property type="entry name" value="CBS_pair_IMPDH"/>
    <property type="match status" value="1"/>
</dbReference>
<feature type="binding site" description="in other chain" evidence="13 17">
    <location>
        <position position="310"/>
    </location>
    <ligand>
        <name>K(+)</name>
        <dbReference type="ChEBI" id="CHEBI:29103"/>
        <note>ligand shared between two tetrameric partners</note>
    </ligand>
</feature>
<feature type="binding site" evidence="16">
    <location>
        <begin position="253"/>
        <end position="255"/>
    </location>
    <ligand>
        <name>NAD(+)</name>
        <dbReference type="ChEBI" id="CHEBI:57540"/>
    </ligand>
</feature>
<reference evidence="22 23" key="1">
    <citation type="journal article" date="2015" name="Genome Announc.">
        <title>Expanding the biotechnology potential of lactobacilli through comparative genomics of 213 strains and associated genera.</title>
        <authorList>
            <person name="Sun Z."/>
            <person name="Harris H.M."/>
            <person name="McCann A."/>
            <person name="Guo C."/>
            <person name="Argimon S."/>
            <person name="Zhang W."/>
            <person name="Yang X."/>
            <person name="Jeffery I.B."/>
            <person name="Cooney J.C."/>
            <person name="Kagawa T.F."/>
            <person name="Liu W."/>
            <person name="Song Y."/>
            <person name="Salvetti E."/>
            <person name="Wrobel A."/>
            <person name="Rasinkangas P."/>
            <person name="Parkhill J."/>
            <person name="Rea M.C."/>
            <person name="O'Sullivan O."/>
            <person name="Ritari J."/>
            <person name="Douillard F.P."/>
            <person name="Paul Ross R."/>
            <person name="Yang R."/>
            <person name="Briner A.E."/>
            <person name="Felis G.E."/>
            <person name="de Vos W.M."/>
            <person name="Barrangou R."/>
            <person name="Klaenhammer T.R."/>
            <person name="Caufield P.W."/>
            <person name="Cui Y."/>
            <person name="Zhang H."/>
            <person name="O'Toole P.W."/>
        </authorList>
    </citation>
    <scope>NUCLEOTIDE SEQUENCE [LARGE SCALE GENOMIC DNA]</scope>
    <source>
        <strain evidence="22 23">DSM 20605</strain>
    </source>
</reference>
<evidence type="ECO:0000256" key="6">
    <source>
        <dbReference type="ARBA" id="ARBA00022749"/>
    </source>
</evidence>
<dbReference type="PANTHER" id="PTHR11911:SF111">
    <property type="entry name" value="INOSINE-5'-MONOPHOSPHATE DEHYDROGENASE"/>
    <property type="match status" value="1"/>
</dbReference>
<dbReference type="HAMAP" id="MF_01964">
    <property type="entry name" value="IMPDH"/>
    <property type="match status" value="1"/>
</dbReference>
<dbReference type="EC" id="1.1.1.205" evidence="13 20"/>
<comment type="cofactor">
    <cofactor evidence="1 13">
        <name>K(+)</name>
        <dbReference type="ChEBI" id="CHEBI:29103"/>
    </cofactor>
</comment>
<feature type="binding site" evidence="13">
    <location>
        <position position="253"/>
    </location>
    <ligand>
        <name>NAD(+)</name>
        <dbReference type="ChEBI" id="CHEBI:57540"/>
    </ligand>
</feature>
<dbReference type="Gene3D" id="3.20.20.70">
    <property type="entry name" value="Aldolase class I"/>
    <property type="match status" value="1"/>
</dbReference>
<feature type="binding site" evidence="13">
    <location>
        <position position="479"/>
    </location>
    <ligand>
        <name>K(+)</name>
        <dbReference type="ChEBI" id="CHEBI:29103"/>
        <note>ligand shared between two tetrameric partners</note>
    </ligand>
</feature>
<comment type="similarity">
    <text evidence="2 13 19">Belongs to the IMPDH/GMPR family.</text>
</comment>
<dbReference type="SUPFAM" id="SSF51412">
    <property type="entry name" value="Inosine monophosphate dehydrogenase (IMPDH)"/>
    <property type="match status" value="1"/>
</dbReference>
<keyword evidence="11 18" id="KW-0129">CBS domain</keyword>